<dbReference type="PANTHER" id="PTHR30050">
    <property type="entry name" value="CHROMOSOMAL REPLICATION INITIATOR PROTEIN DNAA"/>
    <property type="match status" value="1"/>
</dbReference>
<keyword evidence="3" id="KW-1185">Reference proteome</keyword>
<dbReference type="Proteomes" id="UP001385389">
    <property type="component" value="Chromosome"/>
</dbReference>
<proteinExistence type="predicted"/>
<dbReference type="InterPro" id="IPR002611">
    <property type="entry name" value="IstB_ATP-bd"/>
</dbReference>
<protein>
    <submittedName>
        <fullName evidence="2">ATP-binding protein</fullName>
    </submittedName>
</protein>
<evidence type="ECO:0000259" key="1">
    <source>
        <dbReference type="SMART" id="SM00382"/>
    </source>
</evidence>
<dbReference type="SUPFAM" id="SSF52540">
    <property type="entry name" value="P-loop containing nucleoside triphosphate hydrolases"/>
    <property type="match status" value="1"/>
</dbReference>
<dbReference type="CDD" id="cd00009">
    <property type="entry name" value="AAA"/>
    <property type="match status" value="1"/>
</dbReference>
<organism evidence="2 3">
    <name type="scientific">Pseudodesulfovibrio methanolicus</name>
    <dbReference type="NCBI Taxonomy" id="3126690"/>
    <lineage>
        <taxon>Bacteria</taxon>
        <taxon>Pseudomonadati</taxon>
        <taxon>Thermodesulfobacteriota</taxon>
        <taxon>Desulfovibrionia</taxon>
        <taxon>Desulfovibrionales</taxon>
        <taxon>Desulfovibrionaceae</taxon>
    </lineage>
</organism>
<dbReference type="Pfam" id="PF01695">
    <property type="entry name" value="IstB_IS21"/>
    <property type="match status" value="1"/>
</dbReference>
<keyword evidence="2" id="KW-0547">Nucleotide-binding</keyword>
<dbReference type="EMBL" id="CP146609">
    <property type="protein sequence ID" value="WWX23626.1"/>
    <property type="molecule type" value="Genomic_DNA"/>
</dbReference>
<accession>A0ABZ2J395</accession>
<reference evidence="2 3" key="1">
    <citation type="submission" date="2024-03" db="EMBL/GenBank/DDBJ databases">
        <title>Phenotype and Genome Characterization of a Sulfate-Reducing Bacterium Pseudodesulfovibrio sp. strain 5S69, isolated from Petroleum Reservoir in Tatarstan (Russia).</title>
        <authorList>
            <person name="Bidzhieva S.K."/>
            <person name="Kadnikov V."/>
            <person name="Tourova T.P."/>
            <person name="Samigullina S.R."/>
            <person name="Sokolova D.S."/>
            <person name="Poltaraus A.B."/>
            <person name="Avtukh A.N."/>
            <person name="Tereshina V.M."/>
            <person name="Mardanov A.V."/>
            <person name="Nazina T.N."/>
        </authorList>
    </citation>
    <scope>NUCLEOTIDE SEQUENCE [LARGE SCALE GENOMIC DNA]</scope>
    <source>
        <strain evidence="2 3">5S69</strain>
    </source>
</reference>
<dbReference type="Gene3D" id="3.40.50.300">
    <property type="entry name" value="P-loop containing nucleotide triphosphate hydrolases"/>
    <property type="match status" value="1"/>
</dbReference>
<evidence type="ECO:0000313" key="2">
    <source>
        <dbReference type="EMBL" id="WWX23626.1"/>
    </source>
</evidence>
<gene>
    <name evidence="2" type="ORF">V8V93_05335</name>
</gene>
<dbReference type="RefSeq" id="WP_338669323.1">
    <property type="nucleotide sequence ID" value="NZ_CP146609.1"/>
</dbReference>
<name>A0ABZ2J395_9BACT</name>
<keyword evidence="2" id="KW-0067">ATP-binding</keyword>
<dbReference type="InterPro" id="IPR027417">
    <property type="entry name" value="P-loop_NTPase"/>
</dbReference>
<dbReference type="InterPro" id="IPR003593">
    <property type="entry name" value="AAA+_ATPase"/>
</dbReference>
<feature type="domain" description="AAA+ ATPase" evidence="1">
    <location>
        <begin position="103"/>
        <end position="233"/>
    </location>
</feature>
<sequence>MKMTMQEAGVQSQKISGQEESARLIPAECLLHGTFLGHQSQDGRIECPKCAANKAKRDALETGIPFRFIAKSWNDFVTSRAEHETALNTAKGYAENFDEALQEGAGLVFLGKVGTGKTHLACAIANHIRANGRKVLYSTVRHAVGSIKNTWSRDSHVSEAEVLGKFFAPDLLILDEVGVQFGSEADRIVLYDIIDGRYGRVRPTIIASNLSLDGLQRAIGLRSMDRMREKGQLILFNWKSHRQ</sequence>
<dbReference type="GO" id="GO:0005524">
    <property type="term" value="F:ATP binding"/>
    <property type="evidence" value="ECO:0007669"/>
    <property type="project" value="UniProtKB-KW"/>
</dbReference>
<dbReference type="SMART" id="SM00382">
    <property type="entry name" value="AAA"/>
    <property type="match status" value="1"/>
</dbReference>
<evidence type="ECO:0000313" key="3">
    <source>
        <dbReference type="Proteomes" id="UP001385389"/>
    </source>
</evidence>
<dbReference type="PANTHER" id="PTHR30050:SF4">
    <property type="entry name" value="ATP-BINDING PROTEIN RV3427C IN INSERTION SEQUENCE-RELATED"/>
    <property type="match status" value="1"/>
</dbReference>